<dbReference type="InterPro" id="IPR020845">
    <property type="entry name" value="AMP-binding_CS"/>
</dbReference>
<keyword evidence="3" id="KW-0436">Ligase</keyword>
<keyword evidence="4" id="KW-1185">Reference proteome</keyword>
<dbReference type="EMBL" id="BAAAOR010000014">
    <property type="protein sequence ID" value="GAA1512692.1"/>
    <property type="molecule type" value="Genomic_DNA"/>
</dbReference>
<dbReference type="PANTHER" id="PTHR43767">
    <property type="entry name" value="LONG-CHAIN-FATTY-ACID--COA LIGASE"/>
    <property type="match status" value="1"/>
</dbReference>
<dbReference type="SUPFAM" id="SSF56801">
    <property type="entry name" value="Acetyl-CoA synthetase-like"/>
    <property type="match status" value="1"/>
</dbReference>
<reference evidence="3 4" key="1">
    <citation type="journal article" date="2019" name="Int. J. Syst. Evol. Microbiol.">
        <title>The Global Catalogue of Microorganisms (GCM) 10K type strain sequencing project: providing services to taxonomists for standard genome sequencing and annotation.</title>
        <authorList>
            <consortium name="The Broad Institute Genomics Platform"/>
            <consortium name="The Broad Institute Genome Sequencing Center for Infectious Disease"/>
            <person name="Wu L."/>
            <person name="Ma J."/>
        </authorList>
    </citation>
    <scope>NUCLEOTIDE SEQUENCE [LARGE SCALE GENOMIC DNA]</scope>
    <source>
        <strain evidence="3 4">JCM 14942</strain>
    </source>
</reference>
<dbReference type="InterPro" id="IPR050237">
    <property type="entry name" value="ATP-dep_AMP-bd_enzyme"/>
</dbReference>
<dbReference type="InterPro" id="IPR042099">
    <property type="entry name" value="ANL_N_sf"/>
</dbReference>
<organism evidence="3 4">
    <name type="scientific">Nocardioides humi</name>
    <dbReference type="NCBI Taxonomy" id="449461"/>
    <lineage>
        <taxon>Bacteria</taxon>
        <taxon>Bacillati</taxon>
        <taxon>Actinomycetota</taxon>
        <taxon>Actinomycetes</taxon>
        <taxon>Propionibacteriales</taxon>
        <taxon>Nocardioidaceae</taxon>
        <taxon>Nocardioides</taxon>
    </lineage>
</organism>
<name>A0ABN2A7H0_9ACTN</name>
<evidence type="ECO:0000313" key="4">
    <source>
        <dbReference type="Proteomes" id="UP001500842"/>
    </source>
</evidence>
<sequence length="499" mass="53677">MNLPVTLWEAFHRSLTTNAERPALAYGAEELTYAELASAVADARARLVATGVRGGSRVVLLQSSGLAFPVYDLAVMSIGAVKVPLNPMSSAGDVRQVLDRTEPAAVVVTDDLVDLLAGQGRTPVLRAEYDVRPGRASELPDGAVAEPGDAAVIYFTGGTTGAPKGVVHSQEGTLSNLLAHLLEGDIRRDERLLLTTPLAHAAGLFTLAALLRGAHARIEPGFDARRALRLMREDATTWTFAVPTMIYRLLDASDESGVAPTSLRTLQYGAAPIAPEQLARALDTFGPVLQQLYAQTENPNYATVLRKEDHVRALREPHLLTSCGRASILCDVAVLDGDGSVVPPGTEGEIALRSPYVMTGYWRDLEGHRSRFAGSWLLTGDIGRMDEEHFLYVVDRRNDMIISGGMNVYSVEVEQALTRHPAVLQAAVVGVPHPDWGESVHAVVVAGEVSIEELLAHCREQLAAYKVPKSVELRAELPLTAYGKLDKKALRAALAEARG</sequence>
<accession>A0ABN2A7H0</accession>
<proteinExistence type="predicted"/>
<feature type="domain" description="AMP-binding enzyme C-terminal" evidence="2">
    <location>
        <begin position="412"/>
        <end position="484"/>
    </location>
</feature>
<evidence type="ECO:0000259" key="2">
    <source>
        <dbReference type="Pfam" id="PF13193"/>
    </source>
</evidence>
<evidence type="ECO:0000313" key="3">
    <source>
        <dbReference type="EMBL" id="GAA1512692.1"/>
    </source>
</evidence>
<dbReference type="InterPro" id="IPR025110">
    <property type="entry name" value="AMP-bd_C"/>
</dbReference>
<evidence type="ECO:0000259" key="1">
    <source>
        <dbReference type="Pfam" id="PF00501"/>
    </source>
</evidence>
<protein>
    <submittedName>
        <fullName evidence="3">Fatty-acid--CoA ligase FadD8</fullName>
    </submittedName>
</protein>
<dbReference type="GO" id="GO:0016874">
    <property type="term" value="F:ligase activity"/>
    <property type="evidence" value="ECO:0007669"/>
    <property type="project" value="UniProtKB-KW"/>
</dbReference>
<dbReference type="InterPro" id="IPR000873">
    <property type="entry name" value="AMP-dep_synth/lig_dom"/>
</dbReference>
<dbReference type="Pfam" id="PF00501">
    <property type="entry name" value="AMP-binding"/>
    <property type="match status" value="1"/>
</dbReference>
<feature type="domain" description="AMP-dependent synthetase/ligase" evidence="1">
    <location>
        <begin position="12"/>
        <end position="362"/>
    </location>
</feature>
<comment type="caution">
    <text evidence="3">The sequence shown here is derived from an EMBL/GenBank/DDBJ whole genome shotgun (WGS) entry which is preliminary data.</text>
</comment>
<gene>
    <name evidence="3" type="primary">fadD8_1</name>
    <name evidence="3" type="ORF">GCM10009788_16560</name>
</gene>
<dbReference type="Gene3D" id="3.40.50.12780">
    <property type="entry name" value="N-terminal domain of ligase-like"/>
    <property type="match status" value="1"/>
</dbReference>
<dbReference type="PANTHER" id="PTHR43767:SF7">
    <property type="entry name" value="MEDIUM_LONG-CHAIN-FATTY-ACID--COA LIGASE FADD8"/>
    <property type="match status" value="1"/>
</dbReference>
<dbReference type="Gene3D" id="3.30.300.30">
    <property type="match status" value="1"/>
</dbReference>
<dbReference type="Pfam" id="PF13193">
    <property type="entry name" value="AMP-binding_C"/>
    <property type="match status" value="1"/>
</dbReference>
<dbReference type="Proteomes" id="UP001500842">
    <property type="component" value="Unassembled WGS sequence"/>
</dbReference>
<dbReference type="PROSITE" id="PS00455">
    <property type="entry name" value="AMP_BINDING"/>
    <property type="match status" value="1"/>
</dbReference>
<dbReference type="RefSeq" id="WP_141005228.1">
    <property type="nucleotide sequence ID" value="NZ_BAAAOR010000014.1"/>
</dbReference>
<dbReference type="InterPro" id="IPR045851">
    <property type="entry name" value="AMP-bd_C_sf"/>
</dbReference>